<comment type="similarity">
    <text evidence="1">Belongs to the universal ribosomal protein uS7 family.</text>
</comment>
<dbReference type="InterPro" id="IPR047988">
    <property type="entry name" value="Ribosomal_uS7m_fungi"/>
</dbReference>
<dbReference type="GO" id="GO:0006412">
    <property type="term" value="P:translation"/>
    <property type="evidence" value="ECO:0007669"/>
    <property type="project" value="InterPro"/>
</dbReference>
<evidence type="ECO:0000313" key="6">
    <source>
        <dbReference type="Proteomes" id="UP001049176"/>
    </source>
</evidence>
<reference evidence="5" key="1">
    <citation type="journal article" date="2021" name="Genome Biol. Evol.">
        <title>The assembled and annotated genome of the fairy-ring fungus Marasmius oreades.</title>
        <authorList>
            <person name="Hiltunen M."/>
            <person name="Ament-Velasquez S.L."/>
            <person name="Johannesson H."/>
        </authorList>
    </citation>
    <scope>NUCLEOTIDE SEQUENCE</scope>
    <source>
        <strain evidence="5">03SP1</strain>
    </source>
</reference>
<feature type="domain" description="Small ribosomal subunit protein uS7" evidence="4">
    <location>
        <begin position="95"/>
        <end position="235"/>
    </location>
</feature>
<dbReference type="GO" id="GO:1990904">
    <property type="term" value="C:ribonucleoprotein complex"/>
    <property type="evidence" value="ECO:0007669"/>
    <property type="project" value="UniProtKB-KW"/>
</dbReference>
<keyword evidence="3" id="KW-0687">Ribonucleoprotein</keyword>
<keyword evidence="6" id="KW-1185">Reference proteome</keyword>
<dbReference type="InterPro" id="IPR036823">
    <property type="entry name" value="Ribosomal_uS7_dom_sf"/>
</dbReference>
<dbReference type="InterPro" id="IPR023798">
    <property type="entry name" value="Ribosomal_uS7_dom"/>
</dbReference>
<dbReference type="Gene3D" id="1.10.455.10">
    <property type="entry name" value="Ribosomal protein S7 domain"/>
    <property type="match status" value="1"/>
</dbReference>
<evidence type="ECO:0000259" key="4">
    <source>
        <dbReference type="Pfam" id="PF00177"/>
    </source>
</evidence>
<dbReference type="RefSeq" id="XP_043003105.1">
    <property type="nucleotide sequence ID" value="XM_043159502.1"/>
</dbReference>
<keyword evidence="2" id="KW-0689">Ribosomal protein</keyword>
<dbReference type="KEGG" id="more:E1B28_002576"/>
<dbReference type="SUPFAM" id="SSF47973">
    <property type="entry name" value="Ribosomal protein S7"/>
    <property type="match status" value="1"/>
</dbReference>
<dbReference type="Pfam" id="PF00177">
    <property type="entry name" value="Ribosomal_S7"/>
    <property type="match status" value="1"/>
</dbReference>
<name>A0A9P7RN55_9AGAR</name>
<evidence type="ECO:0000256" key="1">
    <source>
        <dbReference type="ARBA" id="ARBA00007151"/>
    </source>
</evidence>
<dbReference type="CDD" id="cd14868">
    <property type="entry name" value="uS7_Mitochondria_Fungi"/>
    <property type="match status" value="1"/>
</dbReference>
<dbReference type="InterPro" id="IPR000235">
    <property type="entry name" value="Ribosomal_uS7"/>
</dbReference>
<evidence type="ECO:0000313" key="5">
    <source>
        <dbReference type="EMBL" id="KAG7086634.1"/>
    </source>
</evidence>
<evidence type="ECO:0000256" key="3">
    <source>
        <dbReference type="ARBA" id="ARBA00023274"/>
    </source>
</evidence>
<accession>A0A9P7RN55</accession>
<protein>
    <recommendedName>
        <fullName evidence="4">Small ribosomal subunit protein uS7 domain-containing protein</fullName>
    </recommendedName>
</protein>
<dbReference type="GeneID" id="66071652"/>
<dbReference type="PANTHER" id="PTHR11205">
    <property type="entry name" value="RIBOSOMAL PROTEIN S7"/>
    <property type="match status" value="1"/>
</dbReference>
<dbReference type="Proteomes" id="UP001049176">
    <property type="component" value="Chromosome 10"/>
</dbReference>
<dbReference type="OrthoDB" id="9972728at2759"/>
<comment type="caution">
    <text evidence="5">The sequence shown here is derived from an EMBL/GenBank/DDBJ whole genome shotgun (WGS) entry which is preliminary data.</text>
</comment>
<dbReference type="AlphaFoldDB" id="A0A9P7RN55"/>
<dbReference type="GO" id="GO:0005840">
    <property type="term" value="C:ribosome"/>
    <property type="evidence" value="ECO:0007669"/>
    <property type="project" value="UniProtKB-KW"/>
</dbReference>
<dbReference type="EMBL" id="CM032190">
    <property type="protein sequence ID" value="KAG7086634.1"/>
    <property type="molecule type" value="Genomic_DNA"/>
</dbReference>
<organism evidence="5 6">
    <name type="scientific">Marasmius oreades</name>
    <name type="common">fairy-ring Marasmius</name>
    <dbReference type="NCBI Taxonomy" id="181124"/>
    <lineage>
        <taxon>Eukaryota</taxon>
        <taxon>Fungi</taxon>
        <taxon>Dikarya</taxon>
        <taxon>Basidiomycota</taxon>
        <taxon>Agaricomycotina</taxon>
        <taxon>Agaricomycetes</taxon>
        <taxon>Agaricomycetidae</taxon>
        <taxon>Agaricales</taxon>
        <taxon>Marasmiineae</taxon>
        <taxon>Marasmiaceae</taxon>
        <taxon>Marasmius</taxon>
    </lineage>
</organism>
<proteinExistence type="inferred from homology"/>
<evidence type="ECO:0000256" key="2">
    <source>
        <dbReference type="ARBA" id="ARBA00022980"/>
    </source>
</evidence>
<gene>
    <name evidence="5" type="ORF">E1B28_002576</name>
</gene>
<sequence>MFAPFAPMLRRAALVPSVHRLLPSNSRSLYQNIIKRHEDMATEHGSPSSSGEMHDALDVLSSESSPISTIPLDPDTDYAALAIPSLQSKNKANLPPLMNIPPQEDPLLHHIASRIMNHGERAKASRTVSQMLLHLHAWTRSPPLPILRQAIFKLSPAVKVIGHKHSTKMIYKPVPLSEKQGIWLATEWILDAIKGRQGGPTLAERMAREVILILKNESKTLEKKEAYHKSAMMNRGNIAIART</sequence>